<accession>A0A5B7FK44</accession>
<reference evidence="1 2" key="1">
    <citation type="submission" date="2019-05" db="EMBL/GenBank/DDBJ databases">
        <title>Another draft genome of Portunus trituberculatus and its Hox gene families provides insights of decapod evolution.</title>
        <authorList>
            <person name="Jeong J.-H."/>
            <person name="Song I."/>
            <person name="Kim S."/>
            <person name="Choi T."/>
            <person name="Kim D."/>
            <person name="Ryu S."/>
            <person name="Kim W."/>
        </authorList>
    </citation>
    <scope>NUCLEOTIDE SEQUENCE [LARGE SCALE GENOMIC DNA]</scope>
    <source>
        <tissue evidence="1">Muscle</tissue>
    </source>
</reference>
<comment type="caution">
    <text evidence="1">The sequence shown here is derived from an EMBL/GenBank/DDBJ whole genome shotgun (WGS) entry which is preliminary data.</text>
</comment>
<protein>
    <submittedName>
        <fullName evidence="1">Uncharacterized protein</fullName>
    </submittedName>
</protein>
<name>A0A5B7FK44_PORTR</name>
<evidence type="ECO:0000313" key="2">
    <source>
        <dbReference type="Proteomes" id="UP000324222"/>
    </source>
</evidence>
<gene>
    <name evidence="1" type="ORF">E2C01_041487</name>
</gene>
<organism evidence="1 2">
    <name type="scientific">Portunus trituberculatus</name>
    <name type="common">Swimming crab</name>
    <name type="synonym">Neptunus trituberculatus</name>
    <dbReference type="NCBI Taxonomy" id="210409"/>
    <lineage>
        <taxon>Eukaryota</taxon>
        <taxon>Metazoa</taxon>
        <taxon>Ecdysozoa</taxon>
        <taxon>Arthropoda</taxon>
        <taxon>Crustacea</taxon>
        <taxon>Multicrustacea</taxon>
        <taxon>Malacostraca</taxon>
        <taxon>Eumalacostraca</taxon>
        <taxon>Eucarida</taxon>
        <taxon>Decapoda</taxon>
        <taxon>Pleocyemata</taxon>
        <taxon>Brachyura</taxon>
        <taxon>Eubrachyura</taxon>
        <taxon>Portunoidea</taxon>
        <taxon>Portunidae</taxon>
        <taxon>Portuninae</taxon>
        <taxon>Portunus</taxon>
    </lineage>
</organism>
<dbReference type="AlphaFoldDB" id="A0A5B7FK44"/>
<dbReference type="Proteomes" id="UP000324222">
    <property type="component" value="Unassembled WGS sequence"/>
</dbReference>
<proteinExistence type="predicted"/>
<sequence length="94" mass="11146">MGVLSHLQRLKVARHPHLFPHQCLTRDIHLRGETEPWRRRPYHRSRAELDGYEPGLCAALQMRIKAADYSLTRFDMKTTPQHSRSPRMPHEVHM</sequence>
<evidence type="ECO:0000313" key="1">
    <source>
        <dbReference type="EMBL" id="MPC47731.1"/>
    </source>
</evidence>
<dbReference type="EMBL" id="VSRR010007892">
    <property type="protein sequence ID" value="MPC47731.1"/>
    <property type="molecule type" value="Genomic_DNA"/>
</dbReference>
<keyword evidence="2" id="KW-1185">Reference proteome</keyword>